<evidence type="ECO:0008006" key="4">
    <source>
        <dbReference type="Google" id="ProtNLM"/>
    </source>
</evidence>
<dbReference type="RefSeq" id="WP_235294094.1">
    <property type="nucleotide sequence ID" value="NZ_BSOH01000011.1"/>
</dbReference>
<feature type="coiled-coil region" evidence="1">
    <location>
        <begin position="46"/>
        <end position="73"/>
    </location>
</feature>
<gene>
    <name evidence="2" type="ORF">GCM10007940_19990</name>
</gene>
<dbReference type="AlphaFoldDB" id="A0AA37WF51"/>
<proteinExistence type="predicted"/>
<dbReference type="EMBL" id="BSOH01000011">
    <property type="protein sequence ID" value="GLR17384.1"/>
    <property type="molecule type" value="Genomic_DNA"/>
</dbReference>
<evidence type="ECO:0000256" key="1">
    <source>
        <dbReference type="SAM" id="Coils"/>
    </source>
</evidence>
<keyword evidence="3" id="KW-1185">Reference proteome</keyword>
<reference evidence="2" key="2">
    <citation type="submission" date="2023-01" db="EMBL/GenBank/DDBJ databases">
        <title>Draft genome sequence of Portibacter lacus strain NBRC 108769.</title>
        <authorList>
            <person name="Sun Q."/>
            <person name="Mori K."/>
        </authorList>
    </citation>
    <scope>NUCLEOTIDE SEQUENCE</scope>
    <source>
        <strain evidence="2">NBRC 108769</strain>
    </source>
</reference>
<dbReference type="Pfam" id="PF10504">
    <property type="entry name" value="DUF2452"/>
    <property type="match status" value="1"/>
</dbReference>
<sequence>MKKNPIDKDKIALNPHSLEYGHSVGSAVVKPLDKGRIKGLAVSAMYEQTDLQLQQIKEQVDLLAQQAKTIQDRVEISEKIYLADCGFKPLIGKIYHLYEKSDKNWILSMIAPEEWGDNCPYHFVSTAKLLADHTWEIIES</sequence>
<comment type="caution">
    <text evidence="2">The sequence shown here is derived from an EMBL/GenBank/DDBJ whole genome shotgun (WGS) entry which is preliminary data.</text>
</comment>
<dbReference type="InterPro" id="IPR019534">
    <property type="entry name" value="DUF2452"/>
</dbReference>
<organism evidence="2 3">
    <name type="scientific">Portibacter lacus</name>
    <dbReference type="NCBI Taxonomy" id="1099794"/>
    <lineage>
        <taxon>Bacteria</taxon>
        <taxon>Pseudomonadati</taxon>
        <taxon>Bacteroidota</taxon>
        <taxon>Saprospiria</taxon>
        <taxon>Saprospirales</taxon>
        <taxon>Haliscomenobacteraceae</taxon>
        <taxon>Portibacter</taxon>
    </lineage>
</organism>
<protein>
    <recommendedName>
        <fullName evidence="4">DUF2452 domain-containing protein</fullName>
    </recommendedName>
</protein>
<name>A0AA37WF51_9BACT</name>
<accession>A0AA37WF51</accession>
<reference evidence="2" key="1">
    <citation type="journal article" date="2014" name="Int. J. Syst. Evol. Microbiol.">
        <title>Complete genome sequence of Corynebacterium casei LMG S-19264T (=DSM 44701T), isolated from a smear-ripened cheese.</title>
        <authorList>
            <consortium name="US DOE Joint Genome Institute (JGI-PGF)"/>
            <person name="Walter F."/>
            <person name="Albersmeier A."/>
            <person name="Kalinowski J."/>
            <person name="Ruckert C."/>
        </authorList>
    </citation>
    <scope>NUCLEOTIDE SEQUENCE</scope>
    <source>
        <strain evidence="2">NBRC 108769</strain>
    </source>
</reference>
<evidence type="ECO:0000313" key="3">
    <source>
        <dbReference type="Proteomes" id="UP001156666"/>
    </source>
</evidence>
<dbReference type="Proteomes" id="UP001156666">
    <property type="component" value="Unassembled WGS sequence"/>
</dbReference>
<evidence type="ECO:0000313" key="2">
    <source>
        <dbReference type="EMBL" id="GLR17384.1"/>
    </source>
</evidence>
<keyword evidence="1" id="KW-0175">Coiled coil</keyword>